<dbReference type="PROSITE" id="PS50887">
    <property type="entry name" value="GGDEF"/>
    <property type="match status" value="1"/>
</dbReference>
<comment type="catalytic activity">
    <reaction evidence="2">
        <text>2 GTP = 3',3'-c-di-GMP + 2 diphosphate</text>
        <dbReference type="Rhea" id="RHEA:24898"/>
        <dbReference type="ChEBI" id="CHEBI:33019"/>
        <dbReference type="ChEBI" id="CHEBI:37565"/>
        <dbReference type="ChEBI" id="CHEBI:58805"/>
        <dbReference type="EC" id="2.7.7.65"/>
    </reaction>
</comment>
<evidence type="ECO:0000256" key="2">
    <source>
        <dbReference type="ARBA" id="ARBA00034247"/>
    </source>
</evidence>
<dbReference type="InterPro" id="IPR050469">
    <property type="entry name" value="Diguanylate_Cyclase"/>
</dbReference>
<dbReference type="InterPro" id="IPR000160">
    <property type="entry name" value="GGDEF_dom"/>
</dbReference>
<sequence>MPSETLVSSSVNADTVLVLEALSGIDQALLVVNRNHEVVFVNDRYRDLFDVPQDLIRPGAAFHDLQVYLAAKGEYGDGDPRDHIAVREEAMREGRNFKLDRKQPDGRYIEVAGNQLPSGGYVFTFSDVTGRVRARENLEALVHRRTQALRDANVELERLATLDPLLGIANRRRLMDVARGLRQRAIEDDLPLAVLMIDVDHFKSINDAYGHAYGDAVLCAIARALQAAVEDDALVARYGGEEFVVLLPGKTAADAARIAVELQQAISAGTADLPSLVGTADPASGATCTPTVSVGVSEWLMPEPNLEPALSRADAGLYRAKSSGRNQVG</sequence>
<gene>
    <name evidence="4" type="ORF">FHW18_002229</name>
</gene>
<dbReference type="Gene3D" id="3.30.450.20">
    <property type="entry name" value="PAS domain"/>
    <property type="match status" value="1"/>
</dbReference>
<evidence type="ECO:0000313" key="5">
    <source>
        <dbReference type="Proteomes" id="UP000542125"/>
    </source>
</evidence>
<dbReference type="SUPFAM" id="SSF55785">
    <property type="entry name" value="PYP-like sensor domain (PAS domain)"/>
    <property type="match status" value="1"/>
</dbReference>
<dbReference type="PANTHER" id="PTHR45138:SF9">
    <property type="entry name" value="DIGUANYLATE CYCLASE DGCM-RELATED"/>
    <property type="match status" value="1"/>
</dbReference>
<evidence type="ECO:0000259" key="3">
    <source>
        <dbReference type="PROSITE" id="PS50887"/>
    </source>
</evidence>
<dbReference type="Gene3D" id="3.30.70.270">
    <property type="match status" value="1"/>
</dbReference>
<keyword evidence="5" id="KW-1185">Reference proteome</keyword>
<dbReference type="FunFam" id="3.30.70.270:FF:000001">
    <property type="entry name" value="Diguanylate cyclase domain protein"/>
    <property type="match status" value="1"/>
</dbReference>
<evidence type="ECO:0000313" key="4">
    <source>
        <dbReference type="EMBL" id="NYE82958.1"/>
    </source>
</evidence>
<dbReference type="SUPFAM" id="SSF55073">
    <property type="entry name" value="Nucleotide cyclase"/>
    <property type="match status" value="1"/>
</dbReference>
<feature type="domain" description="GGDEF" evidence="3">
    <location>
        <begin position="190"/>
        <end position="329"/>
    </location>
</feature>
<dbReference type="EMBL" id="JACBYR010000001">
    <property type="protein sequence ID" value="NYE82958.1"/>
    <property type="molecule type" value="Genomic_DNA"/>
</dbReference>
<dbReference type="Proteomes" id="UP000542125">
    <property type="component" value="Unassembled WGS sequence"/>
</dbReference>
<reference evidence="4 5" key="1">
    <citation type="submission" date="2020-07" db="EMBL/GenBank/DDBJ databases">
        <title>Genomic Encyclopedia of Type Strains, Phase IV (KMG-V): Genome sequencing to study the core and pangenomes of soil and plant-associated prokaryotes.</title>
        <authorList>
            <person name="Whitman W."/>
        </authorList>
    </citation>
    <scope>NUCLEOTIDE SEQUENCE [LARGE SCALE GENOMIC DNA]</scope>
    <source>
        <strain evidence="4 5">SAS40</strain>
    </source>
</reference>
<dbReference type="PANTHER" id="PTHR45138">
    <property type="entry name" value="REGULATORY COMPONENTS OF SENSORY TRANSDUCTION SYSTEM"/>
    <property type="match status" value="1"/>
</dbReference>
<dbReference type="GO" id="GO:0052621">
    <property type="term" value="F:diguanylate cyclase activity"/>
    <property type="evidence" value="ECO:0007669"/>
    <property type="project" value="UniProtKB-EC"/>
</dbReference>
<organism evidence="4 5">
    <name type="scientific">Pigmentiphaga litoralis</name>
    <dbReference type="NCBI Taxonomy" id="516702"/>
    <lineage>
        <taxon>Bacteria</taxon>
        <taxon>Pseudomonadati</taxon>
        <taxon>Pseudomonadota</taxon>
        <taxon>Betaproteobacteria</taxon>
        <taxon>Burkholderiales</taxon>
        <taxon>Alcaligenaceae</taxon>
        <taxon>Pigmentiphaga</taxon>
    </lineage>
</organism>
<comment type="caution">
    <text evidence="4">The sequence shown here is derived from an EMBL/GenBank/DDBJ whole genome shotgun (WGS) entry which is preliminary data.</text>
</comment>
<name>A0A7Y9IUX3_9BURK</name>
<dbReference type="SMART" id="SM00267">
    <property type="entry name" value="GGDEF"/>
    <property type="match status" value="1"/>
</dbReference>
<dbReference type="GO" id="GO:1902201">
    <property type="term" value="P:negative regulation of bacterial-type flagellum-dependent cell motility"/>
    <property type="evidence" value="ECO:0007669"/>
    <property type="project" value="TreeGrafter"/>
</dbReference>
<dbReference type="Pfam" id="PF00990">
    <property type="entry name" value="GGDEF"/>
    <property type="match status" value="1"/>
</dbReference>
<evidence type="ECO:0000256" key="1">
    <source>
        <dbReference type="ARBA" id="ARBA00012528"/>
    </source>
</evidence>
<dbReference type="NCBIfam" id="TIGR00254">
    <property type="entry name" value="GGDEF"/>
    <property type="match status" value="1"/>
</dbReference>
<protein>
    <recommendedName>
        <fullName evidence="1">diguanylate cyclase</fullName>
        <ecNumber evidence="1">2.7.7.65</ecNumber>
    </recommendedName>
</protein>
<dbReference type="CDD" id="cd01949">
    <property type="entry name" value="GGDEF"/>
    <property type="match status" value="1"/>
</dbReference>
<dbReference type="EC" id="2.7.7.65" evidence="1"/>
<proteinExistence type="predicted"/>
<dbReference type="InterPro" id="IPR035965">
    <property type="entry name" value="PAS-like_dom_sf"/>
</dbReference>
<dbReference type="Pfam" id="PF12860">
    <property type="entry name" value="PAS_7"/>
    <property type="match status" value="1"/>
</dbReference>
<dbReference type="AlphaFoldDB" id="A0A7Y9IUX3"/>
<accession>A0A7Y9IUX3</accession>
<dbReference type="GO" id="GO:0043709">
    <property type="term" value="P:cell adhesion involved in single-species biofilm formation"/>
    <property type="evidence" value="ECO:0007669"/>
    <property type="project" value="TreeGrafter"/>
</dbReference>
<dbReference type="InterPro" id="IPR043128">
    <property type="entry name" value="Rev_trsase/Diguanyl_cyclase"/>
</dbReference>
<dbReference type="InterPro" id="IPR029787">
    <property type="entry name" value="Nucleotide_cyclase"/>
</dbReference>
<dbReference type="GO" id="GO:0005886">
    <property type="term" value="C:plasma membrane"/>
    <property type="evidence" value="ECO:0007669"/>
    <property type="project" value="TreeGrafter"/>
</dbReference>
<dbReference type="RefSeq" id="WP_179586248.1">
    <property type="nucleotide sequence ID" value="NZ_JACBYR010000001.1"/>
</dbReference>